<sequence>MNFRDKSAISIKTDSDKIGKSLEPLNKHDVALFHLYSIHLLALESESSKESGDVSGTGALVENVIKAFWDFIHNDPSHITSTAFSSSIAIIIKLHYLYPQFTKKSTETVSNLINGDDITTEEKTILEDVNKLMKEIEYNDVMVTENEK</sequence>
<accession>A0A976SJB2</accession>
<name>A0A976SJB2_THEOR</name>
<dbReference type="EMBL" id="CP056071">
    <property type="protein sequence ID" value="UVC49913.1"/>
    <property type="molecule type" value="Genomic_DNA"/>
</dbReference>
<dbReference type="AlphaFoldDB" id="A0A976SJB2"/>
<gene>
    <name evidence="1" type="ORF">MACK_003532</name>
</gene>
<evidence type="ECO:0000313" key="1">
    <source>
        <dbReference type="EMBL" id="UVC49913.1"/>
    </source>
</evidence>
<proteinExistence type="predicted"/>
<organism evidence="1 2">
    <name type="scientific">Theileria orientalis</name>
    <dbReference type="NCBI Taxonomy" id="68886"/>
    <lineage>
        <taxon>Eukaryota</taxon>
        <taxon>Sar</taxon>
        <taxon>Alveolata</taxon>
        <taxon>Apicomplexa</taxon>
        <taxon>Aconoidasida</taxon>
        <taxon>Piroplasmida</taxon>
        <taxon>Theileriidae</taxon>
        <taxon>Theileria</taxon>
    </lineage>
</organism>
<reference evidence="1" key="1">
    <citation type="submission" date="2022-07" db="EMBL/GenBank/DDBJ databases">
        <title>Evaluation of T. orientalis genome assembly methods using nanopore sequencing and analysis of variation between genomes.</title>
        <authorList>
            <person name="Yam J."/>
            <person name="Micallef M.L."/>
            <person name="Liu M."/>
            <person name="Djordjevic S.P."/>
            <person name="Bogema D.R."/>
            <person name="Jenkins C."/>
        </authorList>
    </citation>
    <scope>NUCLEOTIDE SEQUENCE</scope>
    <source>
        <strain evidence="1">Goon Nure</strain>
    </source>
</reference>
<dbReference type="Proteomes" id="UP000244811">
    <property type="component" value="Chromosome 2"/>
</dbReference>
<protein>
    <submittedName>
        <fullName evidence="1">Uncharacterized protein</fullName>
    </submittedName>
</protein>
<evidence type="ECO:0000313" key="2">
    <source>
        <dbReference type="Proteomes" id="UP000244811"/>
    </source>
</evidence>